<dbReference type="AlphaFoldDB" id="X6MW10"/>
<evidence type="ECO:0000313" key="3">
    <source>
        <dbReference type="Proteomes" id="UP000023152"/>
    </source>
</evidence>
<keyword evidence="3" id="KW-1185">Reference proteome</keyword>
<evidence type="ECO:0000256" key="1">
    <source>
        <dbReference type="SAM" id="MobiDB-lite"/>
    </source>
</evidence>
<comment type="caution">
    <text evidence="2">The sequence shown here is derived from an EMBL/GenBank/DDBJ whole genome shotgun (WGS) entry which is preliminary data.</text>
</comment>
<accession>X6MW10</accession>
<evidence type="ECO:0000313" key="2">
    <source>
        <dbReference type="EMBL" id="ETO17290.1"/>
    </source>
</evidence>
<reference evidence="2 3" key="1">
    <citation type="journal article" date="2013" name="Curr. Biol.">
        <title>The Genome of the Foraminiferan Reticulomyxa filosa.</title>
        <authorList>
            <person name="Glockner G."/>
            <person name="Hulsmann N."/>
            <person name="Schleicher M."/>
            <person name="Noegel A.A."/>
            <person name="Eichinger L."/>
            <person name="Gallinger C."/>
            <person name="Pawlowski J."/>
            <person name="Sierra R."/>
            <person name="Euteneuer U."/>
            <person name="Pillet L."/>
            <person name="Moustafa A."/>
            <person name="Platzer M."/>
            <person name="Groth M."/>
            <person name="Szafranski K."/>
            <person name="Schliwa M."/>
        </authorList>
    </citation>
    <scope>NUCLEOTIDE SEQUENCE [LARGE SCALE GENOMIC DNA]</scope>
</reference>
<proteinExistence type="predicted"/>
<protein>
    <submittedName>
        <fullName evidence="2">Uncharacterized protein</fullName>
    </submittedName>
</protein>
<name>X6MW10_RETFI</name>
<dbReference type="EMBL" id="ASPP01016962">
    <property type="protein sequence ID" value="ETO17290.1"/>
    <property type="molecule type" value="Genomic_DNA"/>
</dbReference>
<dbReference type="Proteomes" id="UP000023152">
    <property type="component" value="Unassembled WGS sequence"/>
</dbReference>
<feature type="region of interest" description="Disordered" evidence="1">
    <location>
        <begin position="218"/>
        <end position="237"/>
    </location>
</feature>
<feature type="non-terminal residue" evidence="2">
    <location>
        <position position="1"/>
    </location>
</feature>
<sequence length="237" mass="28408">QTSKQTNKKKKVHIEILRFRRKKLKQIIIGIRFPEELDESVDDTSNENMNAMDRLGQFPWHSIRKWHMDGIQLQILYSYIMQRPVLLYRSVFDKSSDSDWRQCVLCWKRSIEDGKSPFEKWYASNYKDIMGANHGCIYYSPQDVQFEETLYSTGRRQMISIKYSLNDFVWISAKLLCNYTSDRAVFCIQNESFDKLSRVPYSLNECSPFRHSFYFSLQKKKKKKKKKKTKKTKNKNN</sequence>
<gene>
    <name evidence="2" type="ORF">RFI_20035</name>
</gene>
<organism evidence="2 3">
    <name type="scientific">Reticulomyxa filosa</name>
    <dbReference type="NCBI Taxonomy" id="46433"/>
    <lineage>
        <taxon>Eukaryota</taxon>
        <taxon>Sar</taxon>
        <taxon>Rhizaria</taxon>
        <taxon>Retaria</taxon>
        <taxon>Foraminifera</taxon>
        <taxon>Monothalamids</taxon>
        <taxon>Reticulomyxidae</taxon>
        <taxon>Reticulomyxa</taxon>
    </lineage>
</organism>